<feature type="region of interest" description="Disordered" evidence="1">
    <location>
        <begin position="245"/>
        <end position="569"/>
    </location>
</feature>
<evidence type="ECO:0000256" key="1">
    <source>
        <dbReference type="SAM" id="MobiDB-lite"/>
    </source>
</evidence>
<feature type="compositionally biased region" description="Basic and acidic residues" evidence="1">
    <location>
        <begin position="757"/>
        <end position="766"/>
    </location>
</feature>
<proteinExistence type="predicted"/>
<feature type="compositionally biased region" description="Polar residues" evidence="1">
    <location>
        <begin position="464"/>
        <end position="477"/>
    </location>
</feature>
<evidence type="ECO:0000313" key="2">
    <source>
        <dbReference type="EMBL" id="KAG0666859.1"/>
    </source>
</evidence>
<gene>
    <name evidence="2" type="ORF">C6P46_003569</name>
</gene>
<comment type="caution">
    <text evidence="2">The sequence shown here is derived from an EMBL/GenBank/DDBJ whole genome shotgun (WGS) entry which is preliminary data.</text>
</comment>
<name>A0A9P6W9E5_RHOMI</name>
<protein>
    <submittedName>
        <fullName evidence="2">Uncharacterized protein</fullName>
    </submittedName>
</protein>
<feature type="region of interest" description="Disordered" evidence="1">
    <location>
        <begin position="591"/>
        <end position="650"/>
    </location>
</feature>
<reference evidence="2 3" key="1">
    <citation type="submission" date="2020-11" db="EMBL/GenBank/DDBJ databases">
        <title>Kefir isolates.</title>
        <authorList>
            <person name="Marcisauskas S."/>
            <person name="Kim Y."/>
            <person name="Blasche S."/>
        </authorList>
    </citation>
    <scope>NUCLEOTIDE SEQUENCE [LARGE SCALE GENOMIC DNA]</scope>
    <source>
        <strain evidence="2 3">KR</strain>
    </source>
</reference>
<feature type="compositionally biased region" description="Low complexity" evidence="1">
    <location>
        <begin position="607"/>
        <end position="618"/>
    </location>
</feature>
<dbReference type="Proteomes" id="UP000777482">
    <property type="component" value="Unassembled WGS sequence"/>
</dbReference>
<feature type="compositionally biased region" description="Basic and acidic residues" evidence="1">
    <location>
        <begin position="366"/>
        <end position="376"/>
    </location>
</feature>
<organism evidence="2 3">
    <name type="scientific">Rhodotorula mucilaginosa</name>
    <name type="common">Yeast</name>
    <name type="synonym">Rhodotorula rubra</name>
    <dbReference type="NCBI Taxonomy" id="5537"/>
    <lineage>
        <taxon>Eukaryota</taxon>
        <taxon>Fungi</taxon>
        <taxon>Dikarya</taxon>
        <taxon>Basidiomycota</taxon>
        <taxon>Pucciniomycotina</taxon>
        <taxon>Microbotryomycetes</taxon>
        <taxon>Sporidiobolales</taxon>
        <taxon>Sporidiobolaceae</taxon>
        <taxon>Rhodotorula</taxon>
    </lineage>
</organism>
<feature type="compositionally biased region" description="Polar residues" evidence="1">
    <location>
        <begin position="507"/>
        <end position="526"/>
    </location>
</feature>
<feature type="compositionally biased region" description="Low complexity" evidence="1">
    <location>
        <begin position="281"/>
        <end position="293"/>
    </location>
</feature>
<feature type="compositionally biased region" description="Basic and acidic residues" evidence="1">
    <location>
        <begin position="441"/>
        <end position="461"/>
    </location>
</feature>
<feature type="compositionally biased region" description="Polar residues" evidence="1">
    <location>
        <begin position="270"/>
        <end position="280"/>
    </location>
</feature>
<keyword evidence="3" id="KW-1185">Reference proteome</keyword>
<feature type="region of interest" description="Disordered" evidence="1">
    <location>
        <begin position="1"/>
        <end position="108"/>
    </location>
</feature>
<feature type="compositionally biased region" description="Low complexity" evidence="1">
    <location>
        <begin position="18"/>
        <end position="46"/>
    </location>
</feature>
<feature type="compositionally biased region" description="Low complexity" evidence="1">
    <location>
        <begin position="93"/>
        <end position="102"/>
    </location>
</feature>
<accession>A0A9P6W9E5</accession>
<dbReference type="AlphaFoldDB" id="A0A9P6W9E5"/>
<feature type="compositionally biased region" description="Low complexity" evidence="1">
    <location>
        <begin position="306"/>
        <end position="330"/>
    </location>
</feature>
<evidence type="ECO:0000313" key="3">
    <source>
        <dbReference type="Proteomes" id="UP000777482"/>
    </source>
</evidence>
<feature type="region of interest" description="Disordered" evidence="1">
    <location>
        <begin position="679"/>
        <end position="766"/>
    </location>
</feature>
<sequence>MQGGDQGTDPRPERADASQPFQLPSSSQPENGHPAPSTTSTPSLTTKSIDGGTFKPFGAAQAKRSPARNDFMRQPLFVPPSPSAHDRSPPTLPSMSSMSPRSVQQRPHPIRRPLANGAVYGSGGGAALVHTGAPFANSLAWSAPSGSTSRFAEATMAEQPLAVSAQTYSHATPYAPRCVPDPRTSPWTTSFAPFSQVATAPTGCAAAKSTTSYSPATAITASFGGIKVDVKASESSYEDEIILATRSKTVPASAREVRRTGDSNFAHMPSFTSPEKLTSTAARPAAASSASPPRIAPRSDDRTRPRSAASSTTTSSTRSSATAALNSRSTSPRRADESRTTVLQAAADGFMRRSPTEKVPPGPVSSDKDADRDRAAPKRHVRQDDFELDIPEYPVAAIRNGARTDSAPLGEPSSRNASSEMIMGGGVYASKRQKVAPPLVTREEPLSDPRLTRSSRSRRDPAATQESSSDGSTLQSQRKGKGKVTSPDPRAAASTTRLGRHFVPARSTPNRIQSTYGSVSPLTSMDESSDDDDHQTKPRKPSTSRGRMLPRARSAPRTSNASVSYIEPTEDEFVDELPLGKKAEVAAAVESDAFDSDADGGRDSSSDDVWTPAAGARSGRARKRPRTSKAGARSTKAIARPTTAEPISARTVSAVATNGRASDGFGVATAHGVAEILPTGQPQFASTSSAALSASRPPRRSRTAPSADGTPRAWAPAADSVTRTDKDDTIMQPLQDAAPDELLVAGPSGAANDAEMDEARAGKSAF</sequence>
<feature type="compositionally biased region" description="Low complexity" evidence="1">
    <location>
        <begin position="685"/>
        <end position="696"/>
    </location>
</feature>
<dbReference type="EMBL" id="PUHQ01000003">
    <property type="protein sequence ID" value="KAG0666859.1"/>
    <property type="molecule type" value="Genomic_DNA"/>
</dbReference>